<dbReference type="GO" id="GO:0006308">
    <property type="term" value="P:DNA catabolic process"/>
    <property type="evidence" value="ECO:0007669"/>
    <property type="project" value="InterPro"/>
</dbReference>
<dbReference type="EMBL" id="BFAA01021486">
    <property type="protein sequence ID" value="GCB81399.1"/>
    <property type="molecule type" value="Genomic_DNA"/>
</dbReference>
<dbReference type="STRING" id="75743.A0A401Q7P9"/>
<dbReference type="AlphaFoldDB" id="A0A401Q7P9"/>
<keyword evidence="2" id="KW-0540">Nuclease</keyword>
<evidence type="ECO:0000313" key="6">
    <source>
        <dbReference type="EMBL" id="GCB81399.1"/>
    </source>
</evidence>
<dbReference type="Proteomes" id="UP000288216">
    <property type="component" value="Unassembled WGS sequence"/>
</dbReference>
<dbReference type="Pfam" id="PF03372">
    <property type="entry name" value="Exo_endo_phos"/>
    <property type="match status" value="1"/>
</dbReference>
<dbReference type="SUPFAM" id="SSF56219">
    <property type="entry name" value="DNase I-like"/>
    <property type="match status" value="1"/>
</dbReference>
<dbReference type="InterPro" id="IPR016202">
    <property type="entry name" value="DNase_I"/>
</dbReference>
<dbReference type="SMART" id="SM00476">
    <property type="entry name" value="DNaseIc"/>
    <property type="match status" value="1"/>
</dbReference>
<comment type="caution">
    <text evidence="6">The sequence shown here is derived from an EMBL/GenBank/DDBJ whole genome shotgun (WGS) entry which is preliminary data.</text>
</comment>
<dbReference type="PANTHER" id="PTHR11371:SF31">
    <property type="entry name" value="EXTRACELLULAR NUCLEASE"/>
    <property type="match status" value="1"/>
</dbReference>
<sequence>MVTITSSYQYRGGTKGGMRSFAREPLIVRFSSPRTAIKDFVLIPLHAPPGEAVNEIDQLYNVFLDVRAKWDIEDIMILGDLNADCRYVSAKDWESIRLRNKPGFFWLIGDNEDTTASASTDCAYDRIIVHGWKFFKALVPGSAKVFNVQEKFKLTEKEAVEVSDHYPVEVRLKLEAVHYEL</sequence>
<evidence type="ECO:0000256" key="2">
    <source>
        <dbReference type="ARBA" id="ARBA00022722"/>
    </source>
</evidence>
<feature type="domain" description="Endonuclease/exonuclease/phosphatase" evidence="5">
    <location>
        <begin position="32"/>
        <end position="165"/>
    </location>
</feature>
<evidence type="ECO:0000313" key="7">
    <source>
        <dbReference type="Proteomes" id="UP000288216"/>
    </source>
</evidence>
<dbReference type="OrthoDB" id="10061407at2759"/>
<dbReference type="PANTHER" id="PTHR11371">
    <property type="entry name" value="DEOXYRIBONUCLEASE"/>
    <property type="match status" value="1"/>
</dbReference>
<dbReference type="PRINTS" id="PR00130">
    <property type="entry name" value="DNASEI"/>
</dbReference>
<name>A0A401Q7P9_SCYTO</name>
<evidence type="ECO:0000256" key="3">
    <source>
        <dbReference type="ARBA" id="ARBA00022759"/>
    </source>
</evidence>
<organism evidence="6 7">
    <name type="scientific">Scyliorhinus torazame</name>
    <name type="common">Cloudy catshark</name>
    <name type="synonym">Catulus torazame</name>
    <dbReference type="NCBI Taxonomy" id="75743"/>
    <lineage>
        <taxon>Eukaryota</taxon>
        <taxon>Metazoa</taxon>
        <taxon>Chordata</taxon>
        <taxon>Craniata</taxon>
        <taxon>Vertebrata</taxon>
        <taxon>Chondrichthyes</taxon>
        <taxon>Elasmobranchii</taxon>
        <taxon>Galeomorphii</taxon>
        <taxon>Galeoidea</taxon>
        <taxon>Carcharhiniformes</taxon>
        <taxon>Scyliorhinidae</taxon>
        <taxon>Scyliorhinus</taxon>
    </lineage>
</organism>
<evidence type="ECO:0000256" key="4">
    <source>
        <dbReference type="ARBA" id="ARBA00022801"/>
    </source>
</evidence>
<dbReference type="InterPro" id="IPR005135">
    <property type="entry name" value="Endo/exonuclease/phosphatase"/>
</dbReference>
<keyword evidence="4" id="KW-0378">Hydrolase</keyword>
<dbReference type="GO" id="GO:0005634">
    <property type="term" value="C:nucleus"/>
    <property type="evidence" value="ECO:0007669"/>
    <property type="project" value="TreeGrafter"/>
</dbReference>
<gene>
    <name evidence="6" type="ORF">scyTo_0022170</name>
</gene>
<evidence type="ECO:0000259" key="5">
    <source>
        <dbReference type="Pfam" id="PF03372"/>
    </source>
</evidence>
<dbReference type="GO" id="GO:0003677">
    <property type="term" value="F:DNA binding"/>
    <property type="evidence" value="ECO:0007669"/>
    <property type="project" value="TreeGrafter"/>
</dbReference>
<comment type="similarity">
    <text evidence="1">Belongs to the DNase I family.</text>
</comment>
<dbReference type="OMA" id="HEVANEC"/>
<reference evidence="6 7" key="1">
    <citation type="journal article" date="2018" name="Nat. Ecol. Evol.">
        <title>Shark genomes provide insights into elasmobranch evolution and the origin of vertebrates.</title>
        <authorList>
            <person name="Hara Y"/>
            <person name="Yamaguchi K"/>
            <person name="Onimaru K"/>
            <person name="Kadota M"/>
            <person name="Koyanagi M"/>
            <person name="Keeley SD"/>
            <person name="Tatsumi K"/>
            <person name="Tanaka K"/>
            <person name="Motone F"/>
            <person name="Kageyama Y"/>
            <person name="Nozu R"/>
            <person name="Adachi N"/>
            <person name="Nishimura O"/>
            <person name="Nakagawa R"/>
            <person name="Tanegashima C"/>
            <person name="Kiyatake I"/>
            <person name="Matsumoto R"/>
            <person name="Murakumo K"/>
            <person name="Nishida K"/>
            <person name="Terakita A"/>
            <person name="Kuratani S"/>
            <person name="Sato K"/>
            <person name="Hyodo S Kuraku.S."/>
        </authorList>
    </citation>
    <scope>NUCLEOTIDE SEQUENCE [LARGE SCALE GENOMIC DNA]</scope>
</reference>
<proteinExistence type="inferred from homology"/>
<keyword evidence="7" id="KW-1185">Reference proteome</keyword>
<protein>
    <recommendedName>
        <fullName evidence="5">Endonuclease/exonuclease/phosphatase domain-containing protein</fullName>
    </recommendedName>
</protein>
<dbReference type="GO" id="GO:0004530">
    <property type="term" value="F:deoxyribonuclease I activity"/>
    <property type="evidence" value="ECO:0007669"/>
    <property type="project" value="TreeGrafter"/>
</dbReference>
<evidence type="ECO:0000256" key="1">
    <source>
        <dbReference type="ARBA" id="ARBA00007359"/>
    </source>
</evidence>
<accession>A0A401Q7P9</accession>
<dbReference type="InterPro" id="IPR036691">
    <property type="entry name" value="Endo/exonu/phosph_ase_sf"/>
</dbReference>
<keyword evidence="3" id="KW-0255">Endonuclease</keyword>
<dbReference type="Gene3D" id="3.60.10.10">
    <property type="entry name" value="Endonuclease/exonuclease/phosphatase"/>
    <property type="match status" value="1"/>
</dbReference>